<sequence>MALPAFAQQLDFGGMQQDPNAPVEVVADQLGVNQTDGSATFTGNVLISQGEMRLSAAKVVVVYTEETSDIQSMKASGGVTLLNGPEAAEAAEADYTIESGMIIMRGNVLVTQGANTVSADRMTVNLTTGMAQMEGRVRTVLGGQN</sequence>
<evidence type="ECO:0000313" key="4">
    <source>
        <dbReference type="Proteomes" id="UP000777935"/>
    </source>
</evidence>
<dbReference type="EMBL" id="JABUFE010000001">
    <property type="protein sequence ID" value="NSX53352.1"/>
    <property type="molecule type" value="Genomic_DNA"/>
</dbReference>
<dbReference type="Pfam" id="PF03968">
    <property type="entry name" value="LptD_N"/>
    <property type="match status" value="1"/>
</dbReference>
<protein>
    <submittedName>
        <fullName evidence="3">Lipopolysaccharide transport periplasmic protein LptA</fullName>
    </submittedName>
</protein>
<organism evidence="3 4">
    <name type="scientific">Parasulfitobacter algicola</name>
    <dbReference type="NCBI Taxonomy" id="2614809"/>
    <lineage>
        <taxon>Bacteria</taxon>
        <taxon>Pseudomonadati</taxon>
        <taxon>Pseudomonadota</taxon>
        <taxon>Alphaproteobacteria</taxon>
        <taxon>Rhodobacterales</taxon>
        <taxon>Roseobacteraceae</taxon>
        <taxon>Parasulfitobacter</taxon>
    </lineage>
</organism>
<dbReference type="Proteomes" id="UP000777935">
    <property type="component" value="Unassembled WGS sequence"/>
</dbReference>
<evidence type="ECO:0000259" key="2">
    <source>
        <dbReference type="Pfam" id="PF03968"/>
    </source>
</evidence>
<evidence type="ECO:0000256" key="1">
    <source>
        <dbReference type="ARBA" id="ARBA00022729"/>
    </source>
</evidence>
<keyword evidence="1" id="KW-0732">Signal</keyword>
<gene>
    <name evidence="3" type="ORF">HRQ87_00900</name>
</gene>
<dbReference type="InterPro" id="IPR005653">
    <property type="entry name" value="OstA-like_N"/>
</dbReference>
<dbReference type="InterPro" id="IPR052037">
    <property type="entry name" value="LPS_export_LptA"/>
</dbReference>
<dbReference type="PANTHER" id="PTHR36504">
    <property type="entry name" value="LIPOPOLYSACCHARIDE EXPORT SYSTEM PROTEIN LPTA"/>
    <property type="match status" value="1"/>
</dbReference>
<keyword evidence="4" id="KW-1185">Reference proteome</keyword>
<accession>A0ABX2IKF8</accession>
<feature type="domain" description="Organic solvent tolerance-like N-terminal" evidence="2">
    <location>
        <begin position="24"/>
        <end position="129"/>
    </location>
</feature>
<name>A0ABX2IKF8_9RHOB</name>
<evidence type="ECO:0000313" key="3">
    <source>
        <dbReference type="EMBL" id="NSX53352.1"/>
    </source>
</evidence>
<reference evidence="3 4" key="1">
    <citation type="submission" date="2020-06" db="EMBL/GenBank/DDBJ databases">
        <title>Sulfitobacter algicola sp. nov., isolated from green algae.</title>
        <authorList>
            <person name="Wang C."/>
        </authorList>
    </citation>
    <scope>NUCLEOTIDE SEQUENCE [LARGE SCALE GENOMIC DNA]</scope>
    <source>
        <strain evidence="3 4">1151</strain>
    </source>
</reference>
<proteinExistence type="predicted"/>
<comment type="caution">
    <text evidence="3">The sequence shown here is derived from an EMBL/GenBank/DDBJ whole genome shotgun (WGS) entry which is preliminary data.</text>
</comment>
<dbReference type="Gene3D" id="2.60.450.10">
    <property type="entry name" value="Lipopolysaccharide (LPS) transport protein A like domain"/>
    <property type="match status" value="1"/>
</dbReference>
<dbReference type="PANTHER" id="PTHR36504:SF1">
    <property type="entry name" value="LIPOPOLYSACCHARIDE EXPORT SYSTEM PROTEIN LPTA"/>
    <property type="match status" value="1"/>
</dbReference>